<dbReference type="PIRSF" id="PIRSF038471">
    <property type="entry name" value="MreC"/>
    <property type="match status" value="1"/>
</dbReference>
<accession>A0A369TEB5</accession>
<keyword evidence="6" id="KW-1133">Transmembrane helix</keyword>
<dbReference type="InterPro" id="IPR007221">
    <property type="entry name" value="MreC"/>
</dbReference>
<proteinExistence type="inferred from homology"/>
<dbReference type="InterPro" id="IPR055342">
    <property type="entry name" value="MreC_beta-barrel_core"/>
</dbReference>
<dbReference type="AlphaFoldDB" id="A0A369TEB5"/>
<evidence type="ECO:0000256" key="5">
    <source>
        <dbReference type="PIRNR" id="PIRNR038471"/>
    </source>
</evidence>
<dbReference type="InterPro" id="IPR042175">
    <property type="entry name" value="Cell/Rod_MreC_2"/>
</dbReference>
<evidence type="ECO:0000256" key="1">
    <source>
        <dbReference type="ARBA" id="ARBA00009369"/>
    </source>
</evidence>
<dbReference type="PANTHER" id="PTHR34138">
    <property type="entry name" value="CELL SHAPE-DETERMINING PROTEIN MREC"/>
    <property type="match status" value="1"/>
</dbReference>
<evidence type="ECO:0000313" key="8">
    <source>
        <dbReference type="EMBL" id="RDD63610.1"/>
    </source>
</evidence>
<dbReference type="Pfam" id="PF04085">
    <property type="entry name" value="MreC"/>
    <property type="match status" value="1"/>
</dbReference>
<feature type="transmembrane region" description="Helical" evidence="6">
    <location>
        <begin position="14"/>
        <end position="33"/>
    </location>
</feature>
<dbReference type="NCBIfam" id="TIGR00219">
    <property type="entry name" value="mreC"/>
    <property type="match status" value="1"/>
</dbReference>
<dbReference type="NCBIfam" id="NF010512">
    <property type="entry name" value="PRK13922.12-1"/>
    <property type="match status" value="1"/>
</dbReference>
<evidence type="ECO:0000256" key="6">
    <source>
        <dbReference type="SAM" id="Phobius"/>
    </source>
</evidence>
<evidence type="ECO:0000313" key="9">
    <source>
        <dbReference type="Proteomes" id="UP000253941"/>
    </source>
</evidence>
<reference evidence="8 9" key="1">
    <citation type="submission" date="2018-07" db="EMBL/GenBank/DDBJ databases">
        <title>Venubactetium sediminum gen. nov., sp. nov., isolated from a marine solar saltern.</title>
        <authorList>
            <person name="Wang S."/>
        </authorList>
    </citation>
    <scope>NUCLEOTIDE SEQUENCE [LARGE SCALE GENOMIC DNA]</scope>
    <source>
        <strain evidence="8 9">WD2A32</strain>
    </source>
</reference>
<name>A0A369TEB5_9PROT</name>
<sequence>MRPLEDLTTPVRAWLHRFAFLLLVGGAFALMLVGKADGILVERARTTVVDAVAPILDAASRPVATVADVLREGRELAVLRAQNAALRKENARLKHWQLVARRLEAENAALAQLLDMAPEPQTDYVTGRVIADSGGAFVRSVLINAGTNHGIAKGQAALTGEGLAGRVAEVGRTSGRVLLITDINSRIPVVIESTRQRGILAGDNSDRPKLVYLPEEAEVAVGQRIVTSGHGGVFPPGLPVGEIVKAGEHGVRVRPFADWNRMEYLRVVDYGMPGILMTREDDYSARIAAATGAPR</sequence>
<keyword evidence="9" id="KW-1185">Reference proteome</keyword>
<keyword evidence="6" id="KW-0472">Membrane</keyword>
<feature type="domain" description="Rod shape-determining protein MreC beta-barrel core" evidence="7">
    <location>
        <begin position="129"/>
        <end position="268"/>
    </location>
</feature>
<dbReference type="GO" id="GO:0008360">
    <property type="term" value="P:regulation of cell shape"/>
    <property type="evidence" value="ECO:0007669"/>
    <property type="project" value="UniProtKB-KW"/>
</dbReference>
<dbReference type="PANTHER" id="PTHR34138:SF1">
    <property type="entry name" value="CELL SHAPE-DETERMINING PROTEIN MREC"/>
    <property type="match status" value="1"/>
</dbReference>
<dbReference type="InterPro" id="IPR042177">
    <property type="entry name" value="Cell/Rod_1"/>
</dbReference>
<keyword evidence="6" id="KW-0812">Transmembrane</keyword>
<dbReference type="EMBL" id="QPMH01000001">
    <property type="protein sequence ID" value="RDD63610.1"/>
    <property type="molecule type" value="Genomic_DNA"/>
</dbReference>
<dbReference type="Gene3D" id="2.40.10.340">
    <property type="entry name" value="Rod shape-determining protein MreC, domain 1"/>
    <property type="match status" value="1"/>
</dbReference>
<evidence type="ECO:0000256" key="4">
    <source>
        <dbReference type="ARBA" id="ARBA00032089"/>
    </source>
</evidence>
<dbReference type="GO" id="GO:0005886">
    <property type="term" value="C:plasma membrane"/>
    <property type="evidence" value="ECO:0007669"/>
    <property type="project" value="TreeGrafter"/>
</dbReference>
<comment type="caution">
    <text evidence="8">The sequence shown here is derived from an EMBL/GenBank/DDBJ whole genome shotgun (WGS) entry which is preliminary data.</text>
</comment>
<organism evidence="8 9">
    <name type="scientific">Ferruginivarius sediminum</name>
    <dbReference type="NCBI Taxonomy" id="2661937"/>
    <lineage>
        <taxon>Bacteria</taxon>
        <taxon>Pseudomonadati</taxon>
        <taxon>Pseudomonadota</taxon>
        <taxon>Alphaproteobacteria</taxon>
        <taxon>Rhodospirillales</taxon>
        <taxon>Rhodospirillaceae</taxon>
        <taxon>Ferruginivarius</taxon>
    </lineage>
</organism>
<dbReference type="Gene3D" id="2.40.10.350">
    <property type="entry name" value="Rod shape-determining protein MreC, domain 2"/>
    <property type="match status" value="1"/>
</dbReference>
<keyword evidence="3 5" id="KW-0133">Cell shape</keyword>
<gene>
    <name evidence="8" type="ORF">DRB17_00025</name>
</gene>
<protein>
    <recommendedName>
        <fullName evidence="2 5">Cell shape-determining protein MreC</fullName>
    </recommendedName>
    <alternativeName>
        <fullName evidence="4 5">Cell shape protein MreC</fullName>
    </alternativeName>
</protein>
<dbReference type="Proteomes" id="UP000253941">
    <property type="component" value="Unassembled WGS sequence"/>
</dbReference>
<evidence type="ECO:0000256" key="2">
    <source>
        <dbReference type="ARBA" id="ARBA00013855"/>
    </source>
</evidence>
<comment type="function">
    <text evidence="5">Involved in formation and maintenance of cell shape.</text>
</comment>
<comment type="similarity">
    <text evidence="1 5">Belongs to the MreC family.</text>
</comment>
<evidence type="ECO:0000259" key="7">
    <source>
        <dbReference type="Pfam" id="PF04085"/>
    </source>
</evidence>
<evidence type="ECO:0000256" key="3">
    <source>
        <dbReference type="ARBA" id="ARBA00022960"/>
    </source>
</evidence>